<feature type="compositionally biased region" description="Basic and acidic residues" evidence="1">
    <location>
        <begin position="9"/>
        <end position="20"/>
    </location>
</feature>
<name>A0A4R8Q2Z9_9PEZI</name>
<protein>
    <submittedName>
        <fullName evidence="2">Uncharacterized protein</fullName>
    </submittedName>
</protein>
<comment type="caution">
    <text evidence="2">The sequence shown here is derived from an EMBL/GenBank/DDBJ whole genome shotgun (WGS) entry which is preliminary data.</text>
</comment>
<dbReference type="Proteomes" id="UP000295083">
    <property type="component" value="Unassembled WGS sequence"/>
</dbReference>
<dbReference type="EMBL" id="QAPG01000073">
    <property type="protein sequence ID" value="TDZ32737.1"/>
    <property type="molecule type" value="Genomic_DNA"/>
</dbReference>
<feature type="compositionally biased region" description="Basic residues" evidence="1">
    <location>
        <begin position="60"/>
        <end position="71"/>
    </location>
</feature>
<proteinExistence type="predicted"/>
<feature type="compositionally biased region" description="Pro residues" evidence="1">
    <location>
        <begin position="141"/>
        <end position="158"/>
    </location>
</feature>
<keyword evidence="3" id="KW-1185">Reference proteome</keyword>
<evidence type="ECO:0000313" key="3">
    <source>
        <dbReference type="Proteomes" id="UP000295083"/>
    </source>
</evidence>
<evidence type="ECO:0000256" key="1">
    <source>
        <dbReference type="SAM" id="MobiDB-lite"/>
    </source>
</evidence>
<gene>
    <name evidence="2" type="ORF">C8035_v011769</name>
</gene>
<accession>A0A4R8Q2Z9</accession>
<sequence>MPVAVPSAEEPRRRELEILHCAPKKEASDFEIEARLTHGGPRRHRPRTAAKCNLPPCTSRPHRHRHRHRTRERSGREGGGRDSSTSVQPVIPNGRHPSSNWTAADETFASSQQGNERTDARPPVLLCMKHRPDQSSAELSKPPPSPPPPPPPPLPQEA</sequence>
<evidence type="ECO:0000313" key="2">
    <source>
        <dbReference type="EMBL" id="TDZ32737.1"/>
    </source>
</evidence>
<reference evidence="2 3" key="1">
    <citation type="submission" date="2018-11" db="EMBL/GenBank/DDBJ databases">
        <title>Genome sequence and assembly of Colletotrichum spinosum.</title>
        <authorList>
            <person name="Gan P."/>
            <person name="Shirasu K."/>
        </authorList>
    </citation>
    <scope>NUCLEOTIDE SEQUENCE [LARGE SCALE GENOMIC DNA]</scope>
    <source>
        <strain evidence="2 3">CBS 515.97</strain>
    </source>
</reference>
<feature type="region of interest" description="Disordered" evidence="1">
    <location>
        <begin position="1"/>
        <end position="20"/>
    </location>
</feature>
<feature type="region of interest" description="Disordered" evidence="1">
    <location>
        <begin position="30"/>
        <end position="158"/>
    </location>
</feature>
<feature type="compositionally biased region" description="Polar residues" evidence="1">
    <location>
        <begin position="96"/>
        <end position="115"/>
    </location>
</feature>
<dbReference type="AlphaFoldDB" id="A0A4R8Q2Z9"/>
<organism evidence="2 3">
    <name type="scientific">Colletotrichum spinosum</name>
    <dbReference type="NCBI Taxonomy" id="1347390"/>
    <lineage>
        <taxon>Eukaryota</taxon>
        <taxon>Fungi</taxon>
        <taxon>Dikarya</taxon>
        <taxon>Ascomycota</taxon>
        <taxon>Pezizomycotina</taxon>
        <taxon>Sordariomycetes</taxon>
        <taxon>Hypocreomycetidae</taxon>
        <taxon>Glomerellales</taxon>
        <taxon>Glomerellaceae</taxon>
        <taxon>Colletotrichum</taxon>
        <taxon>Colletotrichum orbiculare species complex</taxon>
    </lineage>
</organism>